<dbReference type="AlphaFoldDB" id="A0A4R3KF59"/>
<dbReference type="EMBL" id="SMAA01000001">
    <property type="protein sequence ID" value="TCS81927.1"/>
    <property type="molecule type" value="Genomic_DNA"/>
</dbReference>
<dbReference type="PROSITE" id="PS50109">
    <property type="entry name" value="HIS_KIN"/>
    <property type="match status" value="1"/>
</dbReference>
<dbReference type="Gene3D" id="1.10.287.130">
    <property type="match status" value="1"/>
</dbReference>
<evidence type="ECO:0000256" key="1">
    <source>
        <dbReference type="ARBA" id="ARBA00000085"/>
    </source>
</evidence>
<evidence type="ECO:0000256" key="6">
    <source>
        <dbReference type="ARBA" id="ARBA00022679"/>
    </source>
</evidence>
<keyword evidence="17" id="KW-1185">Reference proteome</keyword>
<evidence type="ECO:0000256" key="3">
    <source>
        <dbReference type="ARBA" id="ARBA00012438"/>
    </source>
</evidence>
<evidence type="ECO:0000256" key="13">
    <source>
        <dbReference type="SAM" id="Phobius"/>
    </source>
</evidence>
<protein>
    <recommendedName>
        <fullName evidence="3">histidine kinase</fullName>
        <ecNumber evidence="3">2.7.13.3</ecNumber>
    </recommendedName>
</protein>
<dbReference type="InterPro" id="IPR004358">
    <property type="entry name" value="Sig_transdc_His_kin-like_C"/>
</dbReference>
<dbReference type="FunFam" id="1.10.287.130:FF:000001">
    <property type="entry name" value="Two-component sensor histidine kinase"/>
    <property type="match status" value="1"/>
</dbReference>
<evidence type="ECO:0000256" key="11">
    <source>
        <dbReference type="ARBA" id="ARBA00023136"/>
    </source>
</evidence>
<evidence type="ECO:0000256" key="4">
    <source>
        <dbReference type="ARBA" id="ARBA00022475"/>
    </source>
</evidence>
<keyword evidence="9 13" id="KW-1133">Transmembrane helix</keyword>
<keyword evidence="7 13" id="KW-0812">Transmembrane</keyword>
<dbReference type="GO" id="GO:0005886">
    <property type="term" value="C:plasma membrane"/>
    <property type="evidence" value="ECO:0007669"/>
    <property type="project" value="UniProtKB-SubCell"/>
</dbReference>
<keyword evidence="8 16" id="KW-0418">Kinase</keyword>
<dbReference type="Pfam" id="PF00672">
    <property type="entry name" value="HAMP"/>
    <property type="match status" value="1"/>
</dbReference>
<feature type="region of interest" description="Disordered" evidence="12">
    <location>
        <begin position="16"/>
        <end position="52"/>
    </location>
</feature>
<evidence type="ECO:0000256" key="10">
    <source>
        <dbReference type="ARBA" id="ARBA00023012"/>
    </source>
</evidence>
<dbReference type="SUPFAM" id="SSF158472">
    <property type="entry name" value="HAMP domain-like"/>
    <property type="match status" value="1"/>
</dbReference>
<reference evidence="16 17" key="1">
    <citation type="submission" date="2019-03" db="EMBL/GenBank/DDBJ databases">
        <title>Genomic Encyclopedia of Type Strains, Phase IV (KMG-IV): sequencing the most valuable type-strain genomes for metagenomic binning, comparative biology and taxonomic classification.</title>
        <authorList>
            <person name="Goeker M."/>
        </authorList>
    </citation>
    <scope>NUCLEOTIDE SEQUENCE [LARGE SCALE GENOMIC DNA]</scope>
    <source>
        <strain evidence="16 17">DSM 20467</strain>
    </source>
</reference>
<dbReference type="InterPro" id="IPR003594">
    <property type="entry name" value="HATPase_dom"/>
</dbReference>
<dbReference type="PRINTS" id="PR00344">
    <property type="entry name" value="BCTRLSENSOR"/>
</dbReference>
<dbReference type="SMART" id="SM00388">
    <property type="entry name" value="HisKA"/>
    <property type="match status" value="1"/>
</dbReference>
<dbReference type="CDD" id="cd06225">
    <property type="entry name" value="HAMP"/>
    <property type="match status" value="1"/>
</dbReference>
<dbReference type="GO" id="GO:0000155">
    <property type="term" value="F:phosphorelay sensor kinase activity"/>
    <property type="evidence" value="ECO:0007669"/>
    <property type="project" value="InterPro"/>
</dbReference>
<dbReference type="PANTHER" id="PTHR43711">
    <property type="entry name" value="TWO-COMPONENT HISTIDINE KINASE"/>
    <property type="match status" value="1"/>
</dbReference>
<dbReference type="Gene3D" id="6.10.340.10">
    <property type="match status" value="1"/>
</dbReference>
<dbReference type="InterPro" id="IPR003660">
    <property type="entry name" value="HAMP_dom"/>
</dbReference>
<name>A0A4R3KF59_9FIRM</name>
<dbReference type="Pfam" id="PF00512">
    <property type="entry name" value="HisKA"/>
    <property type="match status" value="1"/>
</dbReference>
<keyword evidence="5" id="KW-0597">Phosphoprotein</keyword>
<evidence type="ECO:0000259" key="14">
    <source>
        <dbReference type="PROSITE" id="PS50109"/>
    </source>
</evidence>
<dbReference type="SMART" id="SM00387">
    <property type="entry name" value="HATPase_c"/>
    <property type="match status" value="1"/>
</dbReference>
<evidence type="ECO:0000256" key="8">
    <source>
        <dbReference type="ARBA" id="ARBA00022777"/>
    </source>
</evidence>
<dbReference type="InterPro" id="IPR036097">
    <property type="entry name" value="HisK_dim/P_sf"/>
</dbReference>
<dbReference type="PROSITE" id="PS50885">
    <property type="entry name" value="HAMP"/>
    <property type="match status" value="1"/>
</dbReference>
<evidence type="ECO:0000256" key="2">
    <source>
        <dbReference type="ARBA" id="ARBA00004651"/>
    </source>
</evidence>
<dbReference type="Pfam" id="PF02518">
    <property type="entry name" value="HATPase_c"/>
    <property type="match status" value="1"/>
</dbReference>
<dbReference type="SUPFAM" id="SSF47384">
    <property type="entry name" value="Homodimeric domain of signal transducing histidine kinase"/>
    <property type="match status" value="1"/>
</dbReference>
<dbReference type="PANTHER" id="PTHR43711:SF1">
    <property type="entry name" value="HISTIDINE KINASE 1"/>
    <property type="match status" value="1"/>
</dbReference>
<proteinExistence type="predicted"/>
<evidence type="ECO:0000256" key="7">
    <source>
        <dbReference type="ARBA" id="ARBA00022692"/>
    </source>
</evidence>
<dbReference type="EC" id="2.7.13.3" evidence="3"/>
<dbReference type="InterPro" id="IPR050736">
    <property type="entry name" value="Sensor_HK_Regulatory"/>
</dbReference>
<evidence type="ECO:0000259" key="15">
    <source>
        <dbReference type="PROSITE" id="PS50885"/>
    </source>
</evidence>
<sequence length="482" mass="53640">MREKVGTIANTISLFIQNDTSDAQQDSSKSDDNDDNNNTSPNPHNKHMGMHMGRNMSDTAIPYYKALVYYIKLLNRMDMSDIWIINDNHQFLISNNRHHRPVQYNELPPGGVDVINEALQGNIVVADSFSGVLGTPATTAAAPIKGADGSYVGAVSMHSPINEMNNSIHYAIRLLIISSLFAMMIALPASLLVSYYCTEPLRKMKKMVLAIADGKYNIKTNIHQSDEIGELASSFDQMAVKLDEAAKESGRLDKARRIFTANVSHELRTPVAVLRASLEALTSGVIKDETMQKEYHQQMLNETIYLERLVNDMLELSKLQNPDFKIEMSKFILNDLISDAARAMRPFAAAKHIHILTELTLPPAEMTGDYGRLRQMIMVVLDNAIKFSEPGGEIKLQLCLDDQLALLKITDNGCGISPDILPHIFDRFHKVDNERNKKGTGLGLAIAKQIAMRHGIDIKVNSVPNEGSVFTFVFQNLSILSE</sequence>
<accession>A0A4R3KF59</accession>
<dbReference type="OrthoDB" id="3436at2"/>
<gene>
    <name evidence="16" type="ORF">EDC37_10198</name>
</gene>
<dbReference type="InterPro" id="IPR029151">
    <property type="entry name" value="Sensor-like_sf"/>
</dbReference>
<evidence type="ECO:0000313" key="16">
    <source>
        <dbReference type="EMBL" id="TCS81927.1"/>
    </source>
</evidence>
<keyword evidence="6" id="KW-0808">Transferase</keyword>
<dbReference type="RefSeq" id="WP_132546911.1">
    <property type="nucleotide sequence ID" value="NZ_SMAA01000001.1"/>
</dbReference>
<evidence type="ECO:0000256" key="9">
    <source>
        <dbReference type="ARBA" id="ARBA00022989"/>
    </source>
</evidence>
<comment type="caution">
    <text evidence="16">The sequence shown here is derived from an EMBL/GenBank/DDBJ whole genome shotgun (WGS) entry which is preliminary data.</text>
</comment>
<dbReference type="InterPro" id="IPR005467">
    <property type="entry name" value="His_kinase_dom"/>
</dbReference>
<keyword evidence="4" id="KW-1003">Cell membrane</keyword>
<keyword evidence="10" id="KW-0902">Two-component regulatory system</keyword>
<evidence type="ECO:0000313" key="17">
    <source>
        <dbReference type="Proteomes" id="UP000295188"/>
    </source>
</evidence>
<dbReference type="CDD" id="cd18773">
    <property type="entry name" value="PDC1_HK_sensor"/>
    <property type="match status" value="1"/>
</dbReference>
<feature type="domain" description="Histidine kinase" evidence="14">
    <location>
        <begin position="262"/>
        <end position="478"/>
    </location>
</feature>
<dbReference type="CDD" id="cd00075">
    <property type="entry name" value="HATPase"/>
    <property type="match status" value="1"/>
</dbReference>
<evidence type="ECO:0000256" key="12">
    <source>
        <dbReference type="SAM" id="MobiDB-lite"/>
    </source>
</evidence>
<dbReference type="InterPro" id="IPR003661">
    <property type="entry name" value="HisK_dim/P_dom"/>
</dbReference>
<keyword evidence="11 13" id="KW-0472">Membrane</keyword>
<evidence type="ECO:0000256" key="5">
    <source>
        <dbReference type="ARBA" id="ARBA00022553"/>
    </source>
</evidence>
<comment type="subcellular location">
    <subcellularLocation>
        <location evidence="2">Cell membrane</location>
        <topology evidence="2">Multi-pass membrane protein</topology>
    </subcellularLocation>
</comment>
<comment type="catalytic activity">
    <reaction evidence="1">
        <text>ATP + protein L-histidine = ADP + protein N-phospho-L-histidine.</text>
        <dbReference type="EC" id="2.7.13.3"/>
    </reaction>
</comment>
<dbReference type="SUPFAM" id="SSF55874">
    <property type="entry name" value="ATPase domain of HSP90 chaperone/DNA topoisomerase II/histidine kinase"/>
    <property type="match status" value="1"/>
</dbReference>
<dbReference type="SUPFAM" id="SSF103190">
    <property type="entry name" value="Sensory domain-like"/>
    <property type="match status" value="1"/>
</dbReference>
<dbReference type="FunFam" id="3.30.565.10:FF:000006">
    <property type="entry name" value="Sensor histidine kinase WalK"/>
    <property type="match status" value="1"/>
</dbReference>
<dbReference type="Proteomes" id="UP000295188">
    <property type="component" value="Unassembled WGS sequence"/>
</dbReference>
<organism evidence="16 17">
    <name type="scientific">Pectinatus cerevisiiphilus</name>
    <dbReference type="NCBI Taxonomy" id="86956"/>
    <lineage>
        <taxon>Bacteria</taxon>
        <taxon>Bacillati</taxon>
        <taxon>Bacillota</taxon>
        <taxon>Negativicutes</taxon>
        <taxon>Selenomonadales</taxon>
        <taxon>Selenomonadaceae</taxon>
        <taxon>Pectinatus</taxon>
    </lineage>
</organism>
<dbReference type="SMART" id="SM00304">
    <property type="entry name" value="HAMP"/>
    <property type="match status" value="1"/>
</dbReference>
<dbReference type="InterPro" id="IPR036890">
    <property type="entry name" value="HATPase_C_sf"/>
</dbReference>
<feature type="domain" description="HAMP" evidence="15">
    <location>
        <begin position="198"/>
        <end position="247"/>
    </location>
</feature>
<dbReference type="CDD" id="cd00082">
    <property type="entry name" value="HisKA"/>
    <property type="match status" value="1"/>
</dbReference>
<dbReference type="Gene3D" id="3.30.565.10">
    <property type="entry name" value="Histidine kinase-like ATPase, C-terminal domain"/>
    <property type="match status" value="1"/>
</dbReference>
<feature type="transmembrane region" description="Helical" evidence="13">
    <location>
        <begin position="170"/>
        <end position="197"/>
    </location>
</feature>